<protein>
    <recommendedName>
        <fullName evidence="2">Integrase catalytic domain-containing protein</fullName>
    </recommendedName>
</protein>
<dbReference type="GO" id="GO:0003676">
    <property type="term" value="F:nucleic acid binding"/>
    <property type="evidence" value="ECO:0007669"/>
    <property type="project" value="InterPro"/>
</dbReference>
<dbReference type="EMBL" id="BPVZ01000052">
    <property type="protein sequence ID" value="GKV19001.1"/>
    <property type="molecule type" value="Genomic_DNA"/>
</dbReference>
<dbReference type="GO" id="GO:0015074">
    <property type="term" value="P:DNA integration"/>
    <property type="evidence" value="ECO:0007669"/>
    <property type="project" value="InterPro"/>
</dbReference>
<evidence type="ECO:0000256" key="1">
    <source>
        <dbReference type="SAM" id="MobiDB-lite"/>
    </source>
</evidence>
<accession>A0AAV5K6Q0</accession>
<feature type="compositionally biased region" description="Basic and acidic residues" evidence="1">
    <location>
        <begin position="281"/>
        <end position="292"/>
    </location>
</feature>
<dbReference type="Gene3D" id="3.30.420.10">
    <property type="entry name" value="Ribonuclease H-like superfamily/Ribonuclease H"/>
    <property type="match status" value="1"/>
</dbReference>
<feature type="compositionally biased region" description="Polar residues" evidence="1">
    <location>
        <begin position="220"/>
        <end position="233"/>
    </location>
</feature>
<evidence type="ECO:0000259" key="2">
    <source>
        <dbReference type="PROSITE" id="PS50994"/>
    </source>
</evidence>
<proteinExistence type="predicted"/>
<reference evidence="3 4" key="1">
    <citation type="journal article" date="2021" name="Commun. Biol.">
        <title>The genome of Shorea leprosula (Dipterocarpaceae) highlights the ecological relevance of drought in aseasonal tropical rainforests.</title>
        <authorList>
            <person name="Ng K.K.S."/>
            <person name="Kobayashi M.J."/>
            <person name="Fawcett J.A."/>
            <person name="Hatakeyama M."/>
            <person name="Paape T."/>
            <person name="Ng C.H."/>
            <person name="Ang C.C."/>
            <person name="Tnah L.H."/>
            <person name="Lee C.T."/>
            <person name="Nishiyama T."/>
            <person name="Sese J."/>
            <person name="O'Brien M.J."/>
            <person name="Copetti D."/>
            <person name="Mohd Noor M.I."/>
            <person name="Ong R.C."/>
            <person name="Putra M."/>
            <person name="Sireger I.Z."/>
            <person name="Indrioko S."/>
            <person name="Kosugi Y."/>
            <person name="Izuno A."/>
            <person name="Isagi Y."/>
            <person name="Lee S.L."/>
            <person name="Shimizu K.K."/>
        </authorList>
    </citation>
    <scope>NUCLEOTIDE SEQUENCE [LARGE SCALE GENOMIC DNA]</scope>
    <source>
        <strain evidence="3">214</strain>
    </source>
</reference>
<gene>
    <name evidence="3" type="ORF">SLEP1_g29301</name>
</gene>
<dbReference type="InterPro" id="IPR043502">
    <property type="entry name" value="DNA/RNA_pol_sf"/>
</dbReference>
<keyword evidence="4" id="KW-1185">Reference proteome</keyword>
<dbReference type="InterPro" id="IPR012337">
    <property type="entry name" value="RNaseH-like_sf"/>
</dbReference>
<feature type="region of interest" description="Disordered" evidence="1">
    <location>
        <begin position="184"/>
        <end position="321"/>
    </location>
</feature>
<feature type="compositionally biased region" description="Basic and acidic residues" evidence="1">
    <location>
        <begin position="251"/>
        <end position="275"/>
    </location>
</feature>
<dbReference type="InterPro" id="IPR036397">
    <property type="entry name" value="RNaseH_sf"/>
</dbReference>
<comment type="caution">
    <text evidence="3">The sequence shown here is derived from an EMBL/GenBank/DDBJ whole genome shotgun (WGS) entry which is preliminary data.</text>
</comment>
<evidence type="ECO:0000313" key="3">
    <source>
        <dbReference type="EMBL" id="GKV19001.1"/>
    </source>
</evidence>
<sequence>MQAFFLEQGIIHQTSCVHTPQQNGVVERKHRHLLNVARALRFQANLPISFWGECALTAAYLINYTPTPLLDGKTPYELLFGKSPTYSHLKVFGCLCYARQSPLPSDKFSSRSTKCVFIGYPHGKKGYRVFDLDTKQIFVSRDIIFYENIFPFQDEGNRLINEKAPIASPSPSYYDEDIETIPNTNLDSHLKKTSMQNAKSSDDDTSNGGIQAVDHAPNVPATNGATSPNANELHSSKDATNLGIDTTLTRSDNRKPDDVHKSHFESISDGAHKADATIQHRSNEHYRAKDNDITNTTNSHQETTRPQPAISNEDEPKSFSQAIQNPKWRQAMEDEIAALEKNHTWTLEPLPPDKQPIGCKWVYKIKYKADGTIERYKARLVAKGFTQVEGLDYHDTFAPVAKLVIVRCLLAVASIRNWELHQLDVHNAFLHGDLDEEVYMQLPPGYGNKGEQRVCHLRKSLYGLKQASRNWFAKFTSALHSFGFQQSLCDYSLFTYRQGNNFLAVLVYVDDLIIAGNNSTLCQHLKDFLNSQFHIKDLGRLKYFLGIEVARHPSGIFLCQRKYTLDILFESGMLGAKPVSFPMEQKLKLTLDGGSPLPNPMQYRRLVGRLIYLTITRPEISFSVHILSQFMQAPTQLHLDAAMRVLRYLKSSPGQGIFLSSSSSLQLSGFCDSDWASCPTTRRSTTGYVTMLGTSPISWKTKKQSTVSRSSAEAEYRAMASIVSELLWLKALLHTLGVDHSKPMKLYCDNQAALHIASNPVFHERTKHIELDCHFIRHWIQSRAITPCHIPSKSQPADIFTKALGGDQFQLLLRKLGISNLHAPT</sequence>
<dbReference type="SUPFAM" id="SSF53098">
    <property type="entry name" value="Ribonuclease H-like"/>
    <property type="match status" value="1"/>
</dbReference>
<dbReference type="Pfam" id="PF07727">
    <property type="entry name" value="RVT_2"/>
    <property type="match status" value="1"/>
</dbReference>
<dbReference type="CDD" id="cd09272">
    <property type="entry name" value="RNase_HI_RT_Ty1"/>
    <property type="match status" value="1"/>
</dbReference>
<name>A0AAV5K6Q0_9ROSI</name>
<feature type="compositionally biased region" description="Polar residues" evidence="1">
    <location>
        <begin position="184"/>
        <end position="199"/>
    </location>
</feature>
<dbReference type="AlphaFoldDB" id="A0AAV5K6Q0"/>
<dbReference type="PANTHER" id="PTHR11439:SF511">
    <property type="match status" value="1"/>
</dbReference>
<dbReference type="PROSITE" id="PS50994">
    <property type="entry name" value="INTEGRASE"/>
    <property type="match status" value="1"/>
</dbReference>
<evidence type="ECO:0000313" key="4">
    <source>
        <dbReference type="Proteomes" id="UP001054252"/>
    </source>
</evidence>
<dbReference type="PANTHER" id="PTHR11439">
    <property type="entry name" value="GAG-POL-RELATED RETROTRANSPOSON"/>
    <property type="match status" value="1"/>
</dbReference>
<feature type="domain" description="Integrase catalytic" evidence="2">
    <location>
        <begin position="1"/>
        <end position="83"/>
    </location>
</feature>
<dbReference type="Pfam" id="PF25597">
    <property type="entry name" value="SH3_retrovirus"/>
    <property type="match status" value="1"/>
</dbReference>
<feature type="compositionally biased region" description="Polar residues" evidence="1">
    <location>
        <begin position="293"/>
        <end position="310"/>
    </location>
</feature>
<dbReference type="InterPro" id="IPR013103">
    <property type="entry name" value="RVT_2"/>
</dbReference>
<dbReference type="InterPro" id="IPR057670">
    <property type="entry name" value="SH3_retrovirus"/>
</dbReference>
<dbReference type="SUPFAM" id="SSF56672">
    <property type="entry name" value="DNA/RNA polymerases"/>
    <property type="match status" value="1"/>
</dbReference>
<organism evidence="3 4">
    <name type="scientific">Rubroshorea leprosula</name>
    <dbReference type="NCBI Taxonomy" id="152421"/>
    <lineage>
        <taxon>Eukaryota</taxon>
        <taxon>Viridiplantae</taxon>
        <taxon>Streptophyta</taxon>
        <taxon>Embryophyta</taxon>
        <taxon>Tracheophyta</taxon>
        <taxon>Spermatophyta</taxon>
        <taxon>Magnoliopsida</taxon>
        <taxon>eudicotyledons</taxon>
        <taxon>Gunneridae</taxon>
        <taxon>Pentapetalae</taxon>
        <taxon>rosids</taxon>
        <taxon>malvids</taxon>
        <taxon>Malvales</taxon>
        <taxon>Dipterocarpaceae</taxon>
        <taxon>Rubroshorea</taxon>
    </lineage>
</organism>
<dbReference type="InterPro" id="IPR001584">
    <property type="entry name" value="Integrase_cat-core"/>
</dbReference>
<dbReference type="Proteomes" id="UP001054252">
    <property type="component" value="Unassembled WGS sequence"/>
</dbReference>